<name>A0A9N7USN2_PLEPL</name>
<dbReference type="AlphaFoldDB" id="A0A9N7USN2"/>
<evidence type="ECO:0000313" key="3">
    <source>
        <dbReference type="Proteomes" id="UP001153269"/>
    </source>
</evidence>
<feature type="compositionally biased region" description="Pro residues" evidence="1">
    <location>
        <begin position="64"/>
        <end position="80"/>
    </location>
</feature>
<keyword evidence="3" id="KW-1185">Reference proteome</keyword>
<accession>A0A9N7USN2</accession>
<sequence>MLHLRSNSSDAMWPASLTGTLSGMKLRSCNVINVWIDPSKHSIKHALSLSRRNTHSKQLLHSSPPTPPRFPSHPPHPPQPMSSDSDAGRLHLPVPPESRENSRFPSIAQLPSSPPGNKSAASLLWEHDYSAIRRSATNVTWMSMWRVPTLGVLGVYQQLISKTQSPRSLNPDGSMVAGWRDQGGGAFNSDP</sequence>
<evidence type="ECO:0000256" key="1">
    <source>
        <dbReference type="SAM" id="MobiDB-lite"/>
    </source>
</evidence>
<comment type="caution">
    <text evidence="2">The sequence shown here is derived from an EMBL/GenBank/DDBJ whole genome shotgun (WGS) entry which is preliminary data.</text>
</comment>
<dbReference type="Proteomes" id="UP001153269">
    <property type="component" value="Unassembled WGS sequence"/>
</dbReference>
<feature type="region of interest" description="Disordered" evidence="1">
    <location>
        <begin position="52"/>
        <end position="119"/>
    </location>
</feature>
<reference evidence="2" key="1">
    <citation type="submission" date="2020-03" db="EMBL/GenBank/DDBJ databases">
        <authorList>
            <person name="Weist P."/>
        </authorList>
    </citation>
    <scope>NUCLEOTIDE SEQUENCE</scope>
</reference>
<evidence type="ECO:0000313" key="2">
    <source>
        <dbReference type="EMBL" id="CAB1436022.1"/>
    </source>
</evidence>
<gene>
    <name evidence="2" type="ORF">PLEPLA_LOCUS24036</name>
</gene>
<feature type="compositionally biased region" description="Polar residues" evidence="1">
    <location>
        <begin position="109"/>
        <end position="119"/>
    </location>
</feature>
<protein>
    <submittedName>
        <fullName evidence="2">Uncharacterized protein</fullName>
    </submittedName>
</protein>
<organism evidence="2 3">
    <name type="scientific">Pleuronectes platessa</name>
    <name type="common">European plaice</name>
    <dbReference type="NCBI Taxonomy" id="8262"/>
    <lineage>
        <taxon>Eukaryota</taxon>
        <taxon>Metazoa</taxon>
        <taxon>Chordata</taxon>
        <taxon>Craniata</taxon>
        <taxon>Vertebrata</taxon>
        <taxon>Euteleostomi</taxon>
        <taxon>Actinopterygii</taxon>
        <taxon>Neopterygii</taxon>
        <taxon>Teleostei</taxon>
        <taxon>Neoteleostei</taxon>
        <taxon>Acanthomorphata</taxon>
        <taxon>Carangaria</taxon>
        <taxon>Pleuronectiformes</taxon>
        <taxon>Pleuronectoidei</taxon>
        <taxon>Pleuronectidae</taxon>
        <taxon>Pleuronectes</taxon>
    </lineage>
</organism>
<proteinExistence type="predicted"/>
<feature type="region of interest" description="Disordered" evidence="1">
    <location>
        <begin position="164"/>
        <end position="191"/>
    </location>
</feature>
<dbReference type="EMBL" id="CADEAL010001846">
    <property type="protein sequence ID" value="CAB1436022.1"/>
    <property type="molecule type" value="Genomic_DNA"/>
</dbReference>
<feature type="compositionally biased region" description="Gly residues" evidence="1">
    <location>
        <begin position="181"/>
        <end position="191"/>
    </location>
</feature>